<dbReference type="SUPFAM" id="SSF53756">
    <property type="entry name" value="UDP-Glycosyltransferase/glycogen phosphorylase"/>
    <property type="match status" value="1"/>
</dbReference>
<dbReference type="InterPro" id="IPR001296">
    <property type="entry name" value="Glyco_trans_1"/>
</dbReference>
<dbReference type="Proteomes" id="UP000546701">
    <property type="component" value="Unassembled WGS sequence"/>
</dbReference>
<comment type="caution">
    <text evidence="2">The sequence shown here is derived from an EMBL/GenBank/DDBJ whole genome shotgun (WGS) entry which is preliminary data.</text>
</comment>
<protein>
    <submittedName>
        <fullName evidence="2">Glycosyltransferase involved in cell wall biosynthesis</fullName>
    </submittedName>
</protein>
<evidence type="ECO:0000313" key="2">
    <source>
        <dbReference type="EMBL" id="MBB5730727.1"/>
    </source>
</evidence>
<name>A0A7W9F2N5_9SPHN</name>
<organism evidence="2 3">
    <name type="scientific">Sphingomonas prati</name>
    <dbReference type="NCBI Taxonomy" id="1843237"/>
    <lineage>
        <taxon>Bacteria</taxon>
        <taxon>Pseudomonadati</taxon>
        <taxon>Pseudomonadota</taxon>
        <taxon>Alphaproteobacteria</taxon>
        <taxon>Sphingomonadales</taxon>
        <taxon>Sphingomonadaceae</taxon>
        <taxon>Sphingomonas</taxon>
    </lineage>
</organism>
<dbReference type="EMBL" id="JACIJR010000008">
    <property type="protein sequence ID" value="MBB5730727.1"/>
    <property type="molecule type" value="Genomic_DNA"/>
</dbReference>
<sequence>MIAVRILHLHSTFSLGGKEARAVRLMNAFGDHARHTVLSAMPGEMGARAAIAPDIEVAFPDDAPSLQGKPGPGRYLRLARYMAGFDLVLTYNWGAMDGVMARRMYTLVMRLPPIVHHEDGFNADETHGQKAKRVWFRRAGLPTVAALVVPSQRLERIATEVWRQPAARVRRIANGIAVGEYGGAPEPLPGFLRRPGDVVVGTIAGLRAVKDLPRLVRAVAALPGQVRLLIVGEGPERGAILAEAARLGIAERVHLAGFHSRPAAVLGQFDLFALSSESEQFPISVLEAMAAGLAVVAPAVGDVAAMVSVPNRPYVVTEPDPALAEALGALVADPVLRREIGQANRAVAEKSFDENQMIAAYRALYAGAIGRPDALG</sequence>
<dbReference type="AlphaFoldDB" id="A0A7W9F2N5"/>
<dbReference type="PANTHER" id="PTHR12526">
    <property type="entry name" value="GLYCOSYLTRANSFERASE"/>
    <property type="match status" value="1"/>
</dbReference>
<dbReference type="Pfam" id="PF00534">
    <property type="entry name" value="Glycos_transf_1"/>
    <property type="match status" value="1"/>
</dbReference>
<feature type="domain" description="Glycosyl transferase family 1" evidence="1">
    <location>
        <begin position="196"/>
        <end position="345"/>
    </location>
</feature>
<dbReference type="PANTHER" id="PTHR12526:SF636">
    <property type="entry name" value="BLL3647 PROTEIN"/>
    <property type="match status" value="1"/>
</dbReference>
<evidence type="ECO:0000259" key="1">
    <source>
        <dbReference type="Pfam" id="PF00534"/>
    </source>
</evidence>
<dbReference type="OrthoDB" id="9790710at2"/>
<dbReference type="GO" id="GO:0016757">
    <property type="term" value="F:glycosyltransferase activity"/>
    <property type="evidence" value="ECO:0007669"/>
    <property type="project" value="InterPro"/>
</dbReference>
<reference evidence="2 3" key="1">
    <citation type="submission" date="2020-08" db="EMBL/GenBank/DDBJ databases">
        <title>Genomic Encyclopedia of Type Strains, Phase IV (KMG-IV): sequencing the most valuable type-strain genomes for metagenomic binning, comparative biology and taxonomic classification.</title>
        <authorList>
            <person name="Goeker M."/>
        </authorList>
    </citation>
    <scope>NUCLEOTIDE SEQUENCE [LARGE SCALE GENOMIC DNA]</scope>
    <source>
        <strain evidence="2 3">DSM 103336</strain>
    </source>
</reference>
<gene>
    <name evidence="2" type="ORF">FHS99_003233</name>
</gene>
<evidence type="ECO:0000313" key="3">
    <source>
        <dbReference type="Proteomes" id="UP000546701"/>
    </source>
</evidence>
<dbReference type="Gene3D" id="3.40.50.2000">
    <property type="entry name" value="Glycogen Phosphorylase B"/>
    <property type="match status" value="2"/>
</dbReference>
<dbReference type="RefSeq" id="WP_157177771.1">
    <property type="nucleotide sequence ID" value="NZ_BMJP01000006.1"/>
</dbReference>
<keyword evidence="3" id="KW-1185">Reference proteome</keyword>
<proteinExistence type="predicted"/>
<accession>A0A7W9F2N5</accession>
<keyword evidence="2" id="KW-0808">Transferase</keyword>